<feature type="region of interest" description="Disordered" evidence="1">
    <location>
        <begin position="139"/>
        <end position="160"/>
    </location>
</feature>
<evidence type="ECO:0000256" key="1">
    <source>
        <dbReference type="SAM" id="MobiDB-lite"/>
    </source>
</evidence>
<protein>
    <submittedName>
        <fullName evidence="2">Uncharacterized protein</fullName>
    </submittedName>
</protein>
<gene>
    <name evidence="2" type="ORF">CVT25_013145</name>
</gene>
<evidence type="ECO:0000313" key="3">
    <source>
        <dbReference type="Proteomes" id="UP000283269"/>
    </source>
</evidence>
<name>A0A409XK52_PSICY</name>
<accession>A0A409XK52</accession>
<feature type="region of interest" description="Disordered" evidence="1">
    <location>
        <begin position="415"/>
        <end position="474"/>
    </location>
</feature>
<feature type="compositionally biased region" description="Basic and acidic residues" evidence="1">
    <location>
        <begin position="438"/>
        <end position="456"/>
    </location>
</feature>
<reference evidence="2 3" key="1">
    <citation type="journal article" date="2018" name="Evol. Lett.">
        <title>Horizontal gene cluster transfer increased hallucinogenic mushroom diversity.</title>
        <authorList>
            <person name="Reynolds H.T."/>
            <person name="Vijayakumar V."/>
            <person name="Gluck-Thaler E."/>
            <person name="Korotkin H.B."/>
            <person name="Matheny P.B."/>
            <person name="Slot J.C."/>
        </authorList>
    </citation>
    <scope>NUCLEOTIDE SEQUENCE [LARGE SCALE GENOMIC DNA]</scope>
    <source>
        <strain evidence="2 3">2631</strain>
    </source>
</reference>
<organism evidence="2 3">
    <name type="scientific">Psilocybe cyanescens</name>
    <dbReference type="NCBI Taxonomy" id="93625"/>
    <lineage>
        <taxon>Eukaryota</taxon>
        <taxon>Fungi</taxon>
        <taxon>Dikarya</taxon>
        <taxon>Basidiomycota</taxon>
        <taxon>Agaricomycotina</taxon>
        <taxon>Agaricomycetes</taxon>
        <taxon>Agaricomycetidae</taxon>
        <taxon>Agaricales</taxon>
        <taxon>Agaricineae</taxon>
        <taxon>Strophariaceae</taxon>
        <taxon>Psilocybe</taxon>
    </lineage>
</organism>
<feature type="region of interest" description="Disordered" evidence="1">
    <location>
        <begin position="187"/>
        <end position="221"/>
    </location>
</feature>
<comment type="caution">
    <text evidence="2">The sequence shown here is derived from an EMBL/GenBank/DDBJ whole genome shotgun (WGS) entry which is preliminary data.</text>
</comment>
<keyword evidence="3" id="KW-1185">Reference proteome</keyword>
<dbReference type="Proteomes" id="UP000283269">
    <property type="component" value="Unassembled WGS sequence"/>
</dbReference>
<evidence type="ECO:0000313" key="2">
    <source>
        <dbReference type="EMBL" id="PPQ91106.1"/>
    </source>
</evidence>
<dbReference type="AlphaFoldDB" id="A0A409XK52"/>
<dbReference type="EMBL" id="NHYD01001476">
    <property type="protein sequence ID" value="PPQ91106.1"/>
    <property type="molecule type" value="Genomic_DNA"/>
</dbReference>
<dbReference type="OrthoDB" id="10687816at2759"/>
<proteinExistence type="predicted"/>
<dbReference type="InParanoid" id="A0A409XK52"/>
<sequence>MPKIFSLLRPRQSRIVSTPTIATGYTPSMKVVSNPITRQLIVQGNAVLPDVGMYSVVLLNGAQILVQYTQILPYVVNGADDTDTSYAYVRPKPDVFEMKAGRYLTIFVGETHVVALIKQILSHPYIDSTLPPLETDVEHVPHTGSVSHPDTGSPLRPPHMTHYHEKIYTTEGHLKKFSLESETPISTAHRHDVYPTPDTALSASPSLGKHKRSSRRTSNSLQNSFVAAETHILTAQNHSAQLATPQSLVLSPNQTPRNTTRRVPRVHFREKELPELPELAREVAQPNTHQIPVTMLGSPVSPLKSFVVTQDQHISPLLPVPASQSNASLLAPVSFAQYDTITPRDQHIAPVPPNPTPMLVLPYAPRTHSPLKKTLSKDSYAAAPAIVHSAENFKVSQISPNGTSFSTGLKRELVAIPSTRTPSPKLESKAKKNATKRVRTESEKPRSRDGHWKGKEQTPSPGSPPTIQIQFSNDTMSVNTYDIVRRPDDLETSVHRDREQLPTKRYVLGDILSPWSPPPEAYEHGIGPLRDFIPVGLEGTISEAPSRKSTDPLPPLNGSPLTRVWVQLDIGNTPAPIGAERHRILAPKEHITPPIMHRFPLAPLPTMSLASAEMSRKYSEYASREPIEREVMYAPPDKTGYARSLGASLGLTVAQEESDISSAAAVDICEPSPPAVAFSIKGGPTVYLLQASDIDTTERDDLLKHAIASS</sequence>
<feature type="compositionally biased region" description="Polar residues" evidence="1">
    <location>
        <begin position="457"/>
        <end position="474"/>
    </location>
</feature>